<dbReference type="InterPro" id="IPR049720">
    <property type="entry name" value="EF1B_bsu/dsu"/>
</dbReference>
<evidence type="ECO:0000256" key="2">
    <source>
        <dbReference type="ARBA" id="ARBA00022768"/>
    </source>
</evidence>
<dbReference type="InterPro" id="IPR014717">
    <property type="entry name" value="Transl_elong_EF1B/ribsomal_bS6"/>
</dbReference>
<feature type="compositionally biased region" description="Acidic residues" evidence="5">
    <location>
        <begin position="52"/>
        <end position="72"/>
    </location>
</feature>
<dbReference type="PANTHER" id="PTHR11595">
    <property type="entry name" value="EF-HAND AND COILED-COIL DOMAIN-CONTAINING FAMILY MEMBER"/>
    <property type="match status" value="1"/>
</dbReference>
<evidence type="ECO:0000313" key="9">
    <source>
        <dbReference type="Proteomes" id="UP001197328"/>
    </source>
</evidence>
<accession>A0ABQ7RST3</accession>
<dbReference type="SMART" id="SM01182">
    <property type="entry name" value="EF-1_beta_acid"/>
    <property type="match status" value="1"/>
</dbReference>
<keyword evidence="3 4" id="KW-0648">Protein biosynthesis</keyword>
<dbReference type="PANTHER" id="PTHR11595:SF21">
    <property type="entry name" value="ELONGATION FACTOR 1-BETA"/>
    <property type="match status" value="1"/>
</dbReference>
<dbReference type="InterPro" id="IPR036219">
    <property type="entry name" value="eEF-1beta-like_sf"/>
</dbReference>
<dbReference type="CDD" id="cd00292">
    <property type="entry name" value="EF1B"/>
    <property type="match status" value="1"/>
</dbReference>
<dbReference type="InterPro" id="IPR001326">
    <property type="entry name" value="Transl_elong_EF1B_B/D_CS"/>
</dbReference>
<dbReference type="Pfam" id="PF10587">
    <property type="entry name" value="EF-1_beta_acid"/>
    <property type="match status" value="1"/>
</dbReference>
<feature type="region of interest" description="Disordered" evidence="5">
    <location>
        <begin position="46"/>
        <end position="74"/>
    </location>
</feature>
<evidence type="ECO:0000259" key="7">
    <source>
        <dbReference type="SMART" id="SM01182"/>
    </source>
</evidence>
<evidence type="ECO:0000256" key="5">
    <source>
        <dbReference type="SAM" id="MobiDB-lite"/>
    </source>
</evidence>
<reference evidence="8 9" key="1">
    <citation type="journal article" date="2021" name="G3 (Bethesda)">
        <title>Genomic diversity, chromosomal rearrangements, and interspecies hybridization in the ogataea polymorpha species complex.</title>
        <authorList>
            <person name="Hanson S.J."/>
            <person name="Cinneide E.O."/>
            <person name="Salzberg L.I."/>
            <person name="Wolfe K.H."/>
            <person name="McGowan J."/>
            <person name="Fitzpatrick D.A."/>
            <person name="Matlin K."/>
        </authorList>
    </citation>
    <scope>NUCLEOTIDE SEQUENCE [LARGE SCALE GENOMIC DNA]</scope>
    <source>
        <strain evidence="8">51-138</strain>
    </source>
</reference>
<evidence type="ECO:0000259" key="6">
    <source>
        <dbReference type="SMART" id="SM00888"/>
    </source>
</evidence>
<proteinExistence type="inferred from homology"/>
<evidence type="ECO:0000256" key="3">
    <source>
        <dbReference type="ARBA" id="ARBA00022917"/>
    </source>
</evidence>
<dbReference type="EMBL" id="JAHLVD010000012">
    <property type="protein sequence ID" value="KAG7846632.1"/>
    <property type="molecule type" value="Genomic_DNA"/>
</dbReference>
<protein>
    <recommendedName>
        <fullName evidence="10">Elongation factor 1-beta</fullName>
    </recommendedName>
</protein>
<sequence length="183" mass="20246">MSFSDFSKIETVAELNKFLADKSYIEGWFNHIASFTEDFESLPAAKAPAAAAEDDDDVDLFGSDDEEVDEEAEKLKQQRLAEYAAKKAAKGPKPASKSIVTIDVKPWDDETDLDALLASVKGIEKDGLTWGGFQWVPVGFGIKKLQINCVVEDEKVSIDELQGQIEEFDDYVQSTDIAAMQKL</sequence>
<comment type="similarity">
    <text evidence="1 4">Belongs to the EF-1-beta/EF-1-delta family.</text>
</comment>
<feature type="domain" description="Elongation factor 1 beta central acidic region eukaryote" evidence="7">
    <location>
        <begin position="60"/>
        <end position="87"/>
    </location>
</feature>
<keyword evidence="9" id="KW-1185">Reference proteome</keyword>
<dbReference type="SUPFAM" id="SSF54984">
    <property type="entry name" value="eEF-1beta-like"/>
    <property type="match status" value="1"/>
</dbReference>
<dbReference type="Proteomes" id="UP001197328">
    <property type="component" value="Unassembled WGS sequence"/>
</dbReference>
<evidence type="ECO:0000313" key="8">
    <source>
        <dbReference type="EMBL" id="KAG7846632.1"/>
    </source>
</evidence>
<evidence type="ECO:0008006" key="10">
    <source>
        <dbReference type="Google" id="ProtNLM"/>
    </source>
</evidence>
<dbReference type="InterPro" id="IPR018940">
    <property type="entry name" value="EF-1_beta_acid_region_euk"/>
</dbReference>
<dbReference type="InterPro" id="IPR014038">
    <property type="entry name" value="EF1B_bsu/dsu_GNE"/>
</dbReference>
<evidence type="ECO:0000256" key="4">
    <source>
        <dbReference type="RuleBase" id="RU003791"/>
    </source>
</evidence>
<gene>
    <name evidence="8" type="ORF">KL940_004230</name>
</gene>
<evidence type="ECO:0000256" key="1">
    <source>
        <dbReference type="ARBA" id="ARBA00007411"/>
    </source>
</evidence>
<comment type="caution">
    <text evidence="8">The sequence shown here is derived from an EMBL/GenBank/DDBJ whole genome shotgun (WGS) entry which is preliminary data.</text>
</comment>
<name>A0ABQ7RST3_PICAN</name>
<dbReference type="PROSITE" id="PS00825">
    <property type="entry name" value="EF1BD_2"/>
    <property type="match status" value="1"/>
</dbReference>
<keyword evidence="2 4" id="KW-0251">Elongation factor</keyword>
<dbReference type="SMART" id="SM00888">
    <property type="entry name" value="EF1_GNE"/>
    <property type="match status" value="1"/>
</dbReference>
<dbReference type="PROSITE" id="PS00824">
    <property type="entry name" value="EF1BD_1"/>
    <property type="match status" value="1"/>
</dbReference>
<dbReference type="Pfam" id="PF00736">
    <property type="entry name" value="EF1_GNE"/>
    <property type="match status" value="1"/>
</dbReference>
<feature type="domain" description="Translation elongation factor EF1B beta/delta subunit guanine nucleotide exchange" evidence="6">
    <location>
        <begin position="97"/>
        <end position="183"/>
    </location>
</feature>
<organism evidence="8 9">
    <name type="scientific">Pichia angusta</name>
    <name type="common">Yeast</name>
    <name type="synonym">Hansenula polymorpha</name>
    <dbReference type="NCBI Taxonomy" id="870730"/>
    <lineage>
        <taxon>Eukaryota</taxon>
        <taxon>Fungi</taxon>
        <taxon>Dikarya</taxon>
        <taxon>Ascomycota</taxon>
        <taxon>Saccharomycotina</taxon>
        <taxon>Pichiomycetes</taxon>
        <taxon>Pichiales</taxon>
        <taxon>Pichiaceae</taxon>
        <taxon>Ogataea</taxon>
    </lineage>
</organism>
<dbReference type="Gene3D" id="3.30.70.60">
    <property type="match status" value="1"/>
</dbReference>